<keyword evidence="2 7" id="KW-0408">Iron</keyword>
<dbReference type="PANTHER" id="PTHR11108">
    <property type="entry name" value="FERROCHELATASE"/>
    <property type="match status" value="1"/>
</dbReference>
<sequence>MDMAMQSASDLSRPAHPMPEGASITPAGQQPNEEPSLAVRNNGGVAPSTAPAPAGRRDAVLVLGFGGPEGPADVMPFLENVTRGRGIPRERLEAVAEHYHHFGGVSPINEQNEALIAALEAELETAGIDLPVYWGNRNWAPYVEDAWRQMADDGIEHAYVLATSAYASFSGCRQYHEDVARARVALESDPGAPAGPTAEKLPHYFDAPGFVQANADALAVALGQLPAELRDGARLVATAHSIPNAMADVAGPQGHAYEAELQRAAQLVVDAAAPGRSFDLVWQSRSGPPSVPWLEPDVNDHLRALAENGEQAVVVFPVGFISDHLEVIWDLDNEAKETAEELGLAFARAATAGTHAAFVRSLRELLAERRAGGEPRLGTNCPAFCCFVQRPARPAA</sequence>
<dbReference type="CDD" id="cd03411">
    <property type="entry name" value="Ferrochelatase_N"/>
    <property type="match status" value="1"/>
</dbReference>
<evidence type="ECO:0000256" key="6">
    <source>
        <dbReference type="ARBA" id="ARBA00024536"/>
    </source>
</evidence>
<dbReference type="InterPro" id="IPR001015">
    <property type="entry name" value="Ferrochelatase"/>
</dbReference>
<dbReference type="Gene3D" id="3.40.50.1400">
    <property type="match status" value="2"/>
</dbReference>
<comment type="caution">
    <text evidence="10">The sequence shown here is derived from an EMBL/GenBank/DDBJ whole genome shotgun (WGS) entry which is preliminary data.</text>
</comment>
<evidence type="ECO:0000256" key="4">
    <source>
        <dbReference type="ARBA" id="ARBA00023239"/>
    </source>
</evidence>
<evidence type="ECO:0000256" key="9">
    <source>
        <dbReference type="SAM" id="MobiDB-lite"/>
    </source>
</evidence>
<dbReference type="Proteomes" id="UP000321490">
    <property type="component" value="Unassembled WGS sequence"/>
</dbReference>
<feature type="region of interest" description="Disordered" evidence="9">
    <location>
        <begin position="1"/>
        <end position="53"/>
    </location>
</feature>
<name>A0A562IRA7_9ACTN</name>
<dbReference type="PANTHER" id="PTHR11108:SF1">
    <property type="entry name" value="FERROCHELATASE, MITOCHONDRIAL"/>
    <property type="match status" value="1"/>
</dbReference>
<dbReference type="InterPro" id="IPR033659">
    <property type="entry name" value="Ferrochelatase_N"/>
</dbReference>
<organism evidence="10 11">
    <name type="scientific">Modestobacter roseus</name>
    <dbReference type="NCBI Taxonomy" id="1181884"/>
    <lineage>
        <taxon>Bacteria</taxon>
        <taxon>Bacillati</taxon>
        <taxon>Actinomycetota</taxon>
        <taxon>Actinomycetes</taxon>
        <taxon>Geodermatophilales</taxon>
        <taxon>Geodermatophilaceae</taxon>
        <taxon>Modestobacter</taxon>
    </lineage>
</organism>
<evidence type="ECO:0000256" key="2">
    <source>
        <dbReference type="ARBA" id="ARBA00023004"/>
    </source>
</evidence>
<dbReference type="NCBIfam" id="NF000689">
    <property type="entry name" value="PRK00035.2-1"/>
    <property type="match status" value="1"/>
</dbReference>
<proteinExistence type="inferred from homology"/>
<dbReference type="InterPro" id="IPR033644">
    <property type="entry name" value="Ferrochelatase_C"/>
</dbReference>
<feature type="binding site" evidence="7">
    <location>
        <position position="240"/>
    </location>
    <ligand>
        <name>Fe(2+)</name>
        <dbReference type="ChEBI" id="CHEBI:29033"/>
    </ligand>
</feature>
<dbReference type="Pfam" id="PF00762">
    <property type="entry name" value="Ferrochelatase"/>
    <property type="match status" value="1"/>
</dbReference>
<dbReference type="UniPathway" id="UPA00252"/>
<dbReference type="SUPFAM" id="SSF53800">
    <property type="entry name" value="Chelatase"/>
    <property type="match status" value="1"/>
</dbReference>
<evidence type="ECO:0000313" key="11">
    <source>
        <dbReference type="Proteomes" id="UP000321490"/>
    </source>
</evidence>
<dbReference type="GO" id="GO:0005737">
    <property type="term" value="C:cytoplasm"/>
    <property type="evidence" value="ECO:0007669"/>
    <property type="project" value="UniProtKB-SubCell"/>
</dbReference>
<dbReference type="EC" id="4.99.1.9" evidence="7"/>
<comment type="similarity">
    <text evidence="7 8">Belongs to the ferrochelatase family.</text>
</comment>
<evidence type="ECO:0000256" key="7">
    <source>
        <dbReference type="HAMAP-Rule" id="MF_00323"/>
    </source>
</evidence>
<dbReference type="GO" id="GO:0006783">
    <property type="term" value="P:heme biosynthetic process"/>
    <property type="evidence" value="ECO:0007669"/>
    <property type="project" value="UniProtKB-UniRule"/>
</dbReference>
<keyword evidence="7" id="KW-0479">Metal-binding</keyword>
<dbReference type="EMBL" id="VLKF01000001">
    <property type="protein sequence ID" value="TWH73253.1"/>
    <property type="molecule type" value="Genomic_DNA"/>
</dbReference>
<dbReference type="GO" id="GO:0004325">
    <property type="term" value="F:ferrochelatase activity"/>
    <property type="evidence" value="ECO:0007669"/>
    <property type="project" value="UniProtKB-UniRule"/>
</dbReference>
<keyword evidence="7" id="KW-0963">Cytoplasm</keyword>
<gene>
    <name evidence="7" type="primary">cpfC</name>
    <name evidence="10" type="ORF">JD78_01776</name>
</gene>
<dbReference type="CDD" id="cd00419">
    <property type="entry name" value="Ferrochelatase_C"/>
    <property type="match status" value="1"/>
</dbReference>
<comment type="subcellular location">
    <subcellularLocation>
        <location evidence="7">Cytoplasm</location>
    </subcellularLocation>
</comment>
<evidence type="ECO:0000256" key="1">
    <source>
        <dbReference type="ARBA" id="ARBA00004744"/>
    </source>
</evidence>
<keyword evidence="5 7" id="KW-0627">Porphyrin biosynthesis</keyword>
<keyword evidence="4 7" id="KW-0456">Lyase</keyword>
<reference evidence="10 11" key="1">
    <citation type="submission" date="2019-07" db="EMBL/GenBank/DDBJ databases">
        <title>R&amp;d 2014.</title>
        <authorList>
            <person name="Klenk H.-P."/>
        </authorList>
    </citation>
    <scope>NUCLEOTIDE SEQUENCE [LARGE SCALE GENOMIC DNA]</scope>
    <source>
        <strain evidence="10 11">DSM 45764</strain>
    </source>
</reference>
<comment type="catalytic activity">
    <reaction evidence="6">
        <text>Fe-coproporphyrin III + 2 H(+) = coproporphyrin III + Fe(2+)</text>
        <dbReference type="Rhea" id="RHEA:49572"/>
        <dbReference type="ChEBI" id="CHEBI:15378"/>
        <dbReference type="ChEBI" id="CHEBI:29033"/>
        <dbReference type="ChEBI" id="CHEBI:68438"/>
        <dbReference type="ChEBI" id="CHEBI:131725"/>
        <dbReference type="EC" id="4.99.1.9"/>
    </reaction>
    <physiologicalReaction direction="right-to-left" evidence="6">
        <dbReference type="Rhea" id="RHEA:49574"/>
    </physiologicalReaction>
</comment>
<dbReference type="AlphaFoldDB" id="A0A562IRA7"/>
<evidence type="ECO:0000256" key="8">
    <source>
        <dbReference type="RuleBase" id="RU004185"/>
    </source>
</evidence>
<feature type="binding site" evidence="7">
    <location>
        <position position="326"/>
    </location>
    <ligand>
        <name>Fe(2+)</name>
        <dbReference type="ChEBI" id="CHEBI:29033"/>
    </ligand>
</feature>
<comment type="pathway">
    <text evidence="1 7">Porphyrin-containing compound metabolism; protoheme biosynthesis.</text>
</comment>
<comment type="caution">
    <text evidence="7">Lacks conserved residue(s) required for the propagation of feature annotation.</text>
</comment>
<feature type="binding site" evidence="7">
    <location>
        <position position="106"/>
    </location>
    <ligand>
        <name>Fe-coproporphyrin III</name>
        <dbReference type="ChEBI" id="CHEBI:68438"/>
    </ligand>
</feature>
<dbReference type="GO" id="GO:0046872">
    <property type="term" value="F:metal ion binding"/>
    <property type="evidence" value="ECO:0007669"/>
    <property type="project" value="UniProtKB-KW"/>
</dbReference>
<evidence type="ECO:0000313" key="10">
    <source>
        <dbReference type="EMBL" id="TWH73253.1"/>
    </source>
</evidence>
<dbReference type="HAMAP" id="MF_00323">
    <property type="entry name" value="Ferrochelatase"/>
    <property type="match status" value="1"/>
</dbReference>
<accession>A0A562IRA7</accession>
<dbReference type="NCBIfam" id="TIGR00109">
    <property type="entry name" value="hemH"/>
    <property type="match status" value="1"/>
</dbReference>
<comment type="function">
    <text evidence="7">Involved in coproporphyrin-dependent heme b biosynthesis. Catalyzes the insertion of ferrous iron into coproporphyrin III to form Fe-coproporphyrin III.</text>
</comment>
<evidence type="ECO:0000256" key="3">
    <source>
        <dbReference type="ARBA" id="ARBA00023133"/>
    </source>
</evidence>
<keyword evidence="3 7" id="KW-0350">Heme biosynthesis</keyword>
<protein>
    <recommendedName>
        <fullName evidence="7">Coproporphyrin III ferrochelatase</fullName>
        <ecNumber evidence="7">4.99.1.9</ecNumber>
    </recommendedName>
</protein>
<feature type="binding site" evidence="7">
    <location>
        <position position="175"/>
    </location>
    <ligand>
        <name>Fe-coproporphyrin III</name>
        <dbReference type="ChEBI" id="CHEBI:68438"/>
    </ligand>
</feature>
<feature type="compositionally biased region" description="Polar residues" evidence="9">
    <location>
        <begin position="1"/>
        <end position="10"/>
    </location>
</feature>
<evidence type="ECO:0000256" key="5">
    <source>
        <dbReference type="ARBA" id="ARBA00023244"/>
    </source>
</evidence>
<keyword evidence="11" id="KW-1185">Reference proteome</keyword>